<sequence>MQMNPTLKKMGFSEKDKVAIIHADDVGLNLSSIDAFLELVAFGTISCGSAMAPCSWFPEVAKVYKENPNLDIGLHLGLNCEYPTYRWRPISTMDSSCGFIDENGYFKQNAQEVMSTADPEAAAIEIKAQIDLAHKLGLNPTHVDPHAATLMSPTLIDAYIDIPLKEGILPVLMNFDRTMGASFMAKDILKDKQHLPEEQKNQIRDRVVQMVENVFKKVDEFKEKNIPCVDNVTGLPVNDVYDIDDRIDLAKKIISSFPEGKLTHFAFHPLKDTAESRGLNRFSEGRIGDFKTFMSPEIKNHLKNEGIQVIGYREILKFL</sequence>
<dbReference type="GO" id="GO:0016787">
    <property type="term" value="F:hydrolase activity"/>
    <property type="evidence" value="ECO:0007669"/>
    <property type="project" value="UniProtKB-KW"/>
</dbReference>
<organism evidence="6 7">
    <name type="scientific">Alkalibacter saccharofermentans DSM 14828</name>
    <dbReference type="NCBI Taxonomy" id="1120975"/>
    <lineage>
        <taxon>Bacteria</taxon>
        <taxon>Bacillati</taxon>
        <taxon>Bacillota</taxon>
        <taxon>Clostridia</taxon>
        <taxon>Eubacteriales</taxon>
        <taxon>Eubacteriaceae</taxon>
        <taxon>Alkalibacter</taxon>
    </lineage>
</organism>
<dbReference type="GO" id="GO:0005975">
    <property type="term" value="P:carbohydrate metabolic process"/>
    <property type="evidence" value="ECO:0007669"/>
    <property type="project" value="InterPro"/>
</dbReference>
<accession>A0A1M4W4L5</accession>
<evidence type="ECO:0000256" key="4">
    <source>
        <dbReference type="ARBA" id="ARBA00022842"/>
    </source>
</evidence>
<keyword evidence="5" id="KW-0119">Carbohydrate metabolism</keyword>
<gene>
    <name evidence="6" type="ORF">SAMN02746064_01167</name>
</gene>
<keyword evidence="2" id="KW-0479">Metal-binding</keyword>
<dbReference type="OrthoDB" id="9774177at2"/>
<dbReference type="Pfam" id="PF04794">
    <property type="entry name" value="YdjC"/>
    <property type="match status" value="1"/>
</dbReference>
<comment type="cofactor">
    <cofactor evidence="1">
        <name>Mg(2+)</name>
        <dbReference type="ChEBI" id="CHEBI:18420"/>
    </cofactor>
</comment>
<dbReference type="InterPro" id="IPR011330">
    <property type="entry name" value="Glyco_hydro/deAcase_b/a-brl"/>
</dbReference>
<evidence type="ECO:0000256" key="2">
    <source>
        <dbReference type="ARBA" id="ARBA00022723"/>
    </source>
</evidence>
<evidence type="ECO:0000256" key="1">
    <source>
        <dbReference type="ARBA" id="ARBA00001946"/>
    </source>
</evidence>
<evidence type="ECO:0000313" key="6">
    <source>
        <dbReference type="EMBL" id="SHE76178.1"/>
    </source>
</evidence>
<dbReference type="RefSeq" id="WP_073270145.1">
    <property type="nucleotide sequence ID" value="NZ_FQTU01000006.1"/>
</dbReference>
<proteinExistence type="predicted"/>
<keyword evidence="4" id="KW-0460">Magnesium</keyword>
<dbReference type="Proteomes" id="UP000184251">
    <property type="component" value="Unassembled WGS sequence"/>
</dbReference>
<dbReference type="GO" id="GO:0046872">
    <property type="term" value="F:metal ion binding"/>
    <property type="evidence" value="ECO:0007669"/>
    <property type="project" value="UniProtKB-KW"/>
</dbReference>
<reference evidence="6 7" key="1">
    <citation type="submission" date="2016-11" db="EMBL/GenBank/DDBJ databases">
        <authorList>
            <person name="Jaros S."/>
            <person name="Januszkiewicz K."/>
            <person name="Wedrychowicz H."/>
        </authorList>
    </citation>
    <scope>NUCLEOTIDE SEQUENCE [LARGE SCALE GENOMIC DNA]</scope>
    <source>
        <strain evidence="6 7">DSM 14828</strain>
    </source>
</reference>
<dbReference type="InterPro" id="IPR006879">
    <property type="entry name" value="YdjC-like"/>
</dbReference>
<dbReference type="STRING" id="1120975.SAMN02746064_01167"/>
<keyword evidence="3" id="KW-0378">Hydrolase</keyword>
<dbReference type="PANTHER" id="PTHR31609">
    <property type="entry name" value="YDJC DEACETYLASE FAMILY MEMBER"/>
    <property type="match status" value="1"/>
</dbReference>
<dbReference type="Gene3D" id="3.20.20.370">
    <property type="entry name" value="Glycoside hydrolase/deacetylase"/>
    <property type="match status" value="1"/>
</dbReference>
<keyword evidence="7" id="KW-1185">Reference proteome</keyword>
<dbReference type="GO" id="GO:0019213">
    <property type="term" value="F:deacetylase activity"/>
    <property type="evidence" value="ECO:0007669"/>
    <property type="project" value="TreeGrafter"/>
</dbReference>
<dbReference type="PANTHER" id="PTHR31609:SF1">
    <property type="entry name" value="CARBOHYDRATE DEACETYLASE"/>
    <property type="match status" value="1"/>
</dbReference>
<name>A0A1M4W4L5_9FIRM</name>
<evidence type="ECO:0008006" key="8">
    <source>
        <dbReference type="Google" id="ProtNLM"/>
    </source>
</evidence>
<protein>
    <recommendedName>
        <fullName evidence="8">YdjC-like protein</fullName>
    </recommendedName>
</protein>
<evidence type="ECO:0000256" key="5">
    <source>
        <dbReference type="ARBA" id="ARBA00023277"/>
    </source>
</evidence>
<dbReference type="SUPFAM" id="SSF88713">
    <property type="entry name" value="Glycoside hydrolase/deacetylase"/>
    <property type="match status" value="1"/>
</dbReference>
<evidence type="ECO:0000313" key="7">
    <source>
        <dbReference type="Proteomes" id="UP000184251"/>
    </source>
</evidence>
<dbReference type="EMBL" id="FQTU01000006">
    <property type="protein sequence ID" value="SHE76178.1"/>
    <property type="molecule type" value="Genomic_DNA"/>
</dbReference>
<dbReference type="AlphaFoldDB" id="A0A1M4W4L5"/>
<evidence type="ECO:0000256" key="3">
    <source>
        <dbReference type="ARBA" id="ARBA00022801"/>
    </source>
</evidence>